<gene>
    <name evidence="2" type="ORF">DARMORV10_A04P29530.1</name>
</gene>
<proteinExistence type="predicted"/>
<protein>
    <submittedName>
        <fullName evidence="2">(rape) hypothetical protein</fullName>
    </submittedName>
</protein>
<reference evidence="2" key="1">
    <citation type="submission" date="2021-01" db="EMBL/GenBank/DDBJ databases">
        <authorList>
            <consortium name="Genoscope - CEA"/>
            <person name="William W."/>
        </authorList>
    </citation>
    <scope>NUCLEOTIDE SEQUENCE</scope>
</reference>
<name>A0A817AQB7_BRANA</name>
<dbReference type="Proteomes" id="UP001295469">
    <property type="component" value="Chromosome A04"/>
</dbReference>
<accession>A0A817AQB7</accession>
<evidence type="ECO:0000256" key="1">
    <source>
        <dbReference type="SAM" id="MobiDB-lite"/>
    </source>
</evidence>
<dbReference type="AlphaFoldDB" id="A0A817AQB7"/>
<evidence type="ECO:0000313" key="2">
    <source>
        <dbReference type="EMBL" id="CAF2295434.1"/>
    </source>
</evidence>
<feature type="region of interest" description="Disordered" evidence="1">
    <location>
        <begin position="1"/>
        <end position="30"/>
    </location>
</feature>
<organism evidence="2">
    <name type="scientific">Brassica napus</name>
    <name type="common">Rape</name>
    <dbReference type="NCBI Taxonomy" id="3708"/>
    <lineage>
        <taxon>Eukaryota</taxon>
        <taxon>Viridiplantae</taxon>
        <taxon>Streptophyta</taxon>
        <taxon>Embryophyta</taxon>
        <taxon>Tracheophyta</taxon>
        <taxon>Spermatophyta</taxon>
        <taxon>Magnoliopsida</taxon>
        <taxon>eudicotyledons</taxon>
        <taxon>Gunneridae</taxon>
        <taxon>Pentapetalae</taxon>
        <taxon>rosids</taxon>
        <taxon>malvids</taxon>
        <taxon>Brassicales</taxon>
        <taxon>Brassicaceae</taxon>
        <taxon>Brassiceae</taxon>
        <taxon>Brassica</taxon>
    </lineage>
</organism>
<dbReference type="EMBL" id="HG994358">
    <property type="protein sequence ID" value="CAF2295434.1"/>
    <property type="molecule type" value="Genomic_DNA"/>
</dbReference>
<sequence length="83" mass="9127">MEAARRANGGPAKNGEHGQSSSGWGGSDVEAEVPMDDFSWMGGNRVYNLRCGHVWRGPNKKAVPNKCGRCRGTGHNRRTVRFR</sequence>